<comment type="caution">
    <text evidence="1">The sequence shown here is derived from an EMBL/GenBank/DDBJ whole genome shotgun (WGS) entry which is preliminary data.</text>
</comment>
<organism evidence="1 2">
    <name type="scientific">Synechocystis salina LEGE 00031</name>
    <dbReference type="NCBI Taxonomy" id="1828736"/>
    <lineage>
        <taxon>Bacteria</taxon>
        <taxon>Bacillati</taxon>
        <taxon>Cyanobacteriota</taxon>
        <taxon>Cyanophyceae</taxon>
        <taxon>Synechococcales</taxon>
        <taxon>Merismopediaceae</taxon>
        <taxon>Synechocystis</taxon>
    </lineage>
</organism>
<dbReference type="InterPro" id="IPR002636">
    <property type="entry name" value="DUF29"/>
</dbReference>
<dbReference type="PANTHER" id="PTHR34235:SF3">
    <property type="entry name" value="SLR1203 PROTEIN"/>
    <property type="match status" value="1"/>
</dbReference>
<evidence type="ECO:0000313" key="1">
    <source>
        <dbReference type="EMBL" id="MBE9252821.1"/>
    </source>
</evidence>
<dbReference type="PANTHER" id="PTHR34235">
    <property type="entry name" value="SLR1203 PROTEIN-RELATED"/>
    <property type="match status" value="1"/>
</dbReference>
<sequence>MEQQTTTLYDTDFNLWIEQTVHQLKQGDLQSLDLENLIEEIESMGRSDKREVYSRLKVLFLHLLKWKYQTQKRTGSWKNTIDEQRDQLNLILADSPSLNPYLQAIFADCYLKGRKGAVNETNLPLSNFPVDCPFSLAEILDAEFFPD</sequence>
<dbReference type="Proteomes" id="UP000658720">
    <property type="component" value="Unassembled WGS sequence"/>
</dbReference>
<accession>A0ABR9VP19</accession>
<keyword evidence="2" id="KW-1185">Reference proteome</keyword>
<dbReference type="Gene3D" id="1.20.1220.20">
    <property type="entry name" value="Uncharcterised protein PF01724"/>
    <property type="match status" value="1"/>
</dbReference>
<proteinExistence type="predicted"/>
<gene>
    <name evidence="1" type="ORF">IQ217_02910</name>
</gene>
<name>A0ABR9VP19_9SYNC</name>
<reference evidence="1 2" key="1">
    <citation type="submission" date="2020-10" db="EMBL/GenBank/DDBJ databases">
        <authorList>
            <person name="Castelo-Branco R."/>
            <person name="Eusebio N."/>
            <person name="Adriana R."/>
            <person name="Vieira A."/>
            <person name="Brugerolle De Fraissinette N."/>
            <person name="Rezende De Castro R."/>
            <person name="Schneider M.P."/>
            <person name="Vasconcelos V."/>
            <person name="Leao P.N."/>
        </authorList>
    </citation>
    <scope>NUCLEOTIDE SEQUENCE [LARGE SCALE GENOMIC DNA]</scope>
    <source>
        <strain evidence="1 2">LEGE 00031</strain>
    </source>
</reference>
<dbReference type="EMBL" id="JADEVV010000005">
    <property type="protein sequence ID" value="MBE9252821.1"/>
    <property type="molecule type" value="Genomic_DNA"/>
</dbReference>
<evidence type="ECO:0000313" key="2">
    <source>
        <dbReference type="Proteomes" id="UP000658720"/>
    </source>
</evidence>
<protein>
    <submittedName>
        <fullName evidence="1">DUF29 domain-containing protein</fullName>
    </submittedName>
</protein>
<dbReference type="RefSeq" id="WP_190597690.1">
    <property type="nucleotide sequence ID" value="NZ_JADEVV010000005.1"/>
</dbReference>
<dbReference type="Pfam" id="PF01724">
    <property type="entry name" value="DUF29"/>
    <property type="match status" value="1"/>
</dbReference>